<dbReference type="GO" id="GO:0000422">
    <property type="term" value="P:autophagy of mitochondrion"/>
    <property type="evidence" value="ECO:0007669"/>
    <property type="project" value="TreeGrafter"/>
</dbReference>
<feature type="region of interest" description="Disordered" evidence="9">
    <location>
        <begin position="584"/>
        <end position="640"/>
    </location>
</feature>
<dbReference type="GO" id="GO:0019901">
    <property type="term" value="F:protein kinase binding"/>
    <property type="evidence" value="ECO:0007669"/>
    <property type="project" value="TreeGrafter"/>
</dbReference>
<dbReference type="GO" id="GO:0060090">
    <property type="term" value="F:molecular adaptor activity"/>
    <property type="evidence" value="ECO:0007669"/>
    <property type="project" value="TreeGrafter"/>
</dbReference>
<keyword evidence="3 7" id="KW-0813">Transport</keyword>
<dbReference type="PANTHER" id="PTHR13222:SF1">
    <property type="entry name" value="RB1-INDUCIBLE COILED-COIL PROTEIN 1"/>
    <property type="match status" value="1"/>
</dbReference>
<feature type="compositionally biased region" description="Basic and acidic residues" evidence="9">
    <location>
        <begin position="1293"/>
        <end position="1310"/>
    </location>
</feature>
<accession>A0A6G1KU92</accession>
<keyword evidence="6 8" id="KW-0175">Coiled coil</keyword>
<name>A0A6G1KU92_9PEZI</name>
<feature type="coiled-coil region" evidence="8">
    <location>
        <begin position="885"/>
        <end position="919"/>
    </location>
</feature>
<comment type="subunit">
    <text evidence="7">Homodimer.</text>
</comment>
<feature type="region of interest" description="Disordered" evidence="9">
    <location>
        <begin position="1213"/>
        <end position="1238"/>
    </location>
</feature>
<dbReference type="Pfam" id="PF04108">
    <property type="entry name" value="ATG17_like"/>
    <property type="match status" value="1"/>
</dbReference>
<dbReference type="GO" id="GO:0034727">
    <property type="term" value="P:piecemeal microautophagy of the nucleus"/>
    <property type="evidence" value="ECO:0007669"/>
    <property type="project" value="TreeGrafter"/>
</dbReference>
<reference evidence="12" key="1">
    <citation type="journal article" date="2020" name="Stud. Mycol.">
        <title>101 Dothideomycetes genomes: a test case for predicting lifestyles and emergence of pathogens.</title>
        <authorList>
            <person name="Haridas S."/>
            <person name="Albert R."/>
            <person name="Binder M."/>
            <person name="Bloem J."/>
            <person name="Labutti K."/>
            <person name="Salamov A."/>
            <person name="Andreopoulos B."/>
            <person name="Baker S."/>
            <person name="Barry K."/>
            <person name="Bills G."/>
            <person name="Bluhm B."/>
            <person name="Cannon C."/>
            <person name="Castanera R."/>
            <person name="Culley D."/>
            <person name="Daum C."/>
            <person name="Ezra D."/>
            <person name="Gonzalez J."/>
            <person name="Henrissat B."/>
            <person name="Kuo A."/>
            <person name="Liang C."/>
            <person name="Lipzen A."/>
            <person name="Lutzoni F."/>
            <person name="Magnuson J."/>
            <person name="Mondo S."/>
            <person name="Nolan M."/>
            <person name="Ohm R."/>
            <person name="Pangilinan J."/>
            <person name="Park H.-J."/>
            <person name="Ramirez L."/>
            <person name="Alfaro M."/>
            <person name="Sun H."/>
            <person name="Tritt A."/>
            <person name="Yoshinaga Y."/>
            <person name="Zwiers L.-H."/>
            <person name="Turgeon B."/>
            <person name="Goodwin S."/>
            <person name="Spatafora J."/>
            <person name="Crous P."/>
            <person name="Grigoriev I."/>
        </authorList>
    </citation>
    <scope>NUCLEOTIDE SEQUENCE</scope>
    <source>
        <strain evidence="12">CBS 116005</strain>
    </source>
</reference>
<gene>
    <name evidence="12" type="ORF">EJ03DRAFT_386123</name>
</gene>
<evidence type="ECO:0000256" key="1">
    <source>
        <dbReference type="ARBA" id="ARBA00009729"/>
    </source>
</evidence>
<evidence type="ECO:0000256" key="9">
    <source>
        <dbReference type="SAM" id="MobiDB-lite"/>
    </source>
</evidence>
<protein>
    <recommendedName>
        <fullName evidence="2 7">Autophagy-related protein 11</fullName>
    </recommendedName>
</protein>
<feature type="coiled-coil region" evidence="8">
    <location>
        <begin position="948"/>
        <end position="993"/>
    </location>
</feature>
<feature type="compositionally biased region" description="Low complexity" evidence="9">
    <location>
        <begin position="1402"/>
        <end position="1415"/>
    </location>
</feature>
<feature type="region of interest" description="Disordered" evidence="9">
    <location>
        <begin position="1333"/>
        <end position="1466"/>
    </location>
</feature>
<evidence type="ECO:0000313" key="12">
    <source>
        <dbReference type="EMBL" id="KAF2764185.1"/>
    </source>
</evidence>
<evidence type="ECO:0000256" key="3">
    <source>
        <dbReference type="ARBA" id="ARBA00022448"/>
    </source>
</evidence>
<feature type="region of interest" description="Disordered" evidence="9">
    <location>
        <begin position="71"/>
        <end position="101"/>
    </location>
</feature>
<dbReference type="GO" id="GO:1990316">
    <property type="term" value="C:Atg1/ULK1 kinase complex"/>
    <property type="evidence" value="ECO:0007669"/>
    <property type="project" value="TreeGrafter"/>
</dbReference>
<comment type="similarity">
    <text evidence="1 7">Belongs to the ATG11 family.</text>
</comment>
<organism evidence="12 13">
    <name type="scientific">Teratosphaeria nubilosa</name>
    <dbReference type="NCBI Taxonomy" id="161662"/>
    <lineage>
        <taxon>Eukaryota</taxon>
        <taxon>Fungi</taxon>
        <taxon>Dikarya</taxon>
        <taxon>Ascomycota</taxon>
        <taxon>Pezizomycotina</taxon>
        <taxon>Dothideomycetes</taxon>
        <taxon>Dothideomycetidae</taxon>
        <taxon>Mycosphaerellales</taxon>
        <taxon>Teratosphaeriaceae</taxon>
        <taxon>Teratosphaeria</taxon>
    </lineage>
</organism>
<dbReference type="InterPro" id="IPR045326">
    <property type="entry name" value="ATG17-like_dom"/>
</dbReference>
<feature type="compositionally biased region" description="Low complexity" evidence="9">
    <location>
        <begin position="71"/>
        <end position="86"/>
    </location>
</feature>
<evidence type="ECO:0000256" key="8">
    <source>
        <dbReference type="SAM" id="Coils"/>
    </source>
</evidence>
<dbReference type="GO" id="GO:0015031">
    <property type="term" value="P:protein transport"/>
    <property type="evidence" value="ECO:0007669"/>
    <property type="project" value="UniProtKB-KW"/>
</dbReference>
<dbReference type="GO" id="GO:0005774">
    <property type="term" value="C:vacuolar membrane"/>
    <property type="evidence" value="ECO:0007669"/>
    <property type="project" value="UniProtKB-SubCell"/>
</dbReference>
<dbReference type="GO" id="GO:1903599">
    <property type="term" value="P:positive regulation of autophagy of mitochondrion"/>
    <property type="evidence" value="ECO:0007669"/>
    <property type="project" value="UniProtKB-UniRule"/>
</dbReference>
<evidence type="ECO:0000256" key="2">
    <source>
        <dbReference type="ARBA" id="ARBA00013804"/>
    </source>
</evidence>
<evidence type="ECO:0000256" key="6">
    <source>
        <dbReference type="ARBA" id="ARBA00023054"/>
    </source>
</evidence>
<feature type="coiled-coil region" evidence="8">
    <location>
        <begin position="766"/>
        <end position="803"/>
    </location>
</feature>
<feature type="domain" description="Autophagy-related protein 11 C-terminal" evidence="11">
    <location>
        <begin position="1103"/>
        <end position="1256"/>
    </location>
</feature>
<dbReference type="PANTHER" id="PTHR13222">
    <property type="entry name" value="RB1-INDUCIBLE COILED-COIL"/>
    <property type="match status" value="1"/>
</dbReference>
<proteinExistence type="inferred from homology"/>
<keyword evidence="7" id="KW-0472">Membrane</keyword>
<dbReference type="GO" id="GO:0061709">
    <property type="term" value="P:reticulophagy"/>
    <property type="evidence" value="ECO:0007669"/>
    <property type="project" value="TreeGrafter"/>
</dbReference>
<evidence type="ECO:0000256" key="4">
    <source>
        <dbReference type="ARBA" id="ARBA00022927"/>
    </source>
</evidence>
<dbReference type="Proteomes" id="UP000799436">
    <property type="component" value="Unassembled WGS sequence"/>
</dbReference>
<dbReference type="InterPro" id="IPR019460">
    <property type="entry name" value="Atg11_C"/>
</dbReference>
<keyword evidence="4 7" id="KW-0653">Protein transport</keyword>
<evidence type="ECO:0000259" key="10">
    <source>
        <dbReference type="Pfam" id="PF04108"/>
    </source>
</evidence>
<dbReference type="GO" id="GO:0000045">
    <property type="term" value="P:autophagosome assembly"/>
    <property type="evidence" value="ECO:0007669"/>
    <property type="project" value="UniProtKB-UniRule"/>
</dbReference>
<feature type="compositionally biased region" description="Polar residues" evidence="9">
    <location>
        <begin position="606"/>
        <end position="616"/>
    </location>
</feature>
<dbReference type="OrthoDB" id="447953at2759"/>
<feature type="compositionally biased region" description="Basic and acidic residues" evidence="9">
    <location>
        <begin position="1387"/>
        <end position="1396"/>
    </location>
</feature>
<evidence type="ECO:0000256" key="7">
    <source>
        <dbReference type="RuleBase" id="RU367075"/>
    </source>
</evidence>
<feature type="region of interest" description="Disordered" evidence="9">
    <location>
        <begin position="1285"/>
        <end position="1318"/>
    </location>
</feature>
<evidence type="ECO:0000256" key="5">
    <source>
        <dbReference type="ARBA" id="ARBA00023006"/>
    </source>
</evidence>
<dbReference type="Pfam" id="PF10377">
    <property type="entry name" value="ATG11"/>
    <property type="match status" value="1"/>
</dbReference>
<comment type="subcellular location">
    <subcellularLocation>
        <location evidence="7">Preautophagosomal structure membrane</location>
        <topology evidence="7">Peripheral membrane protein</topology>
    </subcellularLocation>
    <subcellularLocation>
        <location evidence="7">Vacuole membrane</location>
        <topology evidence="7">Peripheral membrane protein</topology>
    </subcellularLocation>
    <text evidence="7">During pexophagy, accumulates in the vacuolar membrane region, where the peroxisomes contact the vacuole.</text>
</comment>
<keyword evidence="13" id="KW-1185">Reference proteome</keyword>
<dbReference type="GO" id="GO:0034517">
    <property type="term" value="P:ribophagy"/>
    <property type="evidence" value="ECO:0007669"/>
    <property type="project" value="TreeGrafter"/>
</dbReference>
<keyword evidence="7" id="KW-0926">Vacuole</keyword>
<evidence type="ECO:0000259" key="11">
    <source>
        <dbReference type="Pfam" id="PF10377"/>
    </source>
</evidence>
<dbReference type="InterPro" id="IPR040040">
    <property type="entry name" value="ATG11"/>
</dbReference>
<sequence length="1484" mass="165175">MCDMGHNGHRLQLDSSSVSTVDGLRTWIAHHAGIPAREQILLTSQGRQVRTQTLLSETELFVFHSARLHQTSPDSRSTSDSGSATSHDFHPGTPPDAPASESTLQAWQNLFRLRKSWASGLLNGCDTRAKQAGRYLDERAVIERSLGVAVASLIQHVKSLAHKYEVAEGLAEGQLADQHAHVENWEQHLDSLRSISARAEFARFMHAPSIGSRRLSQQGDRITLQGLVDVAATKKAASSANAIMGTFSDRVGKIRIELEAITQDTEQLRQAVQEINARSTAQSNEEPTQLLEEINLIAKKIATDFEHIQSLPRTSHSIEQASKMASLHSRNYIPQLSEHCAEMNELLRRTRHERNDLAEMAHEQMRMLSNIESQLSVLYADVKGIQTPPDEEQAFARLGVVTRLPAVYGQLLVESVRRREWVAKMRRDSTTLQEEVATYQEEEDKRRKKWIRSVEDVVNIEALQSNVLGIELSLRNEGGSWPMVTREELDEYLKTLLEVYGPGPVTDELVQAIKDLDKPTRKQIKYAKAFKNGSMHEAAFGDTSLLLRGDEQNKTLRDTNMRLEEELRAQKSRVRKLEDLLHRQSQNSRVSTGDIFAPHSGAISERNFSPTFSTRQPSDDNSRSSLNHRRLSSAAPNEEKKLARRVVDLEAELQAHKDEAVKRKNSDAETQKKVDDAISIKKDLMENMEAQQREFATERRSLERELAEAKERAEEVENELDRLMGSRDDERTGVDARFAALQEENAHLKEDASGHAARAATEQDARTVLERKLELTEAARARAEEDLRQMQMEREQRNEAEAEQLQVLTTAYNHLSPNADPPDGLVAIAATLEELARRSAVHTKDLQEAVAFAKSENELLSASNERQKTELTAVHDVQAQFAEQCRRSEEALAAEQAKAQSLEQQLLQEQEQLRDLRNKFAEGETGSEVLRQRVAEEEIKAGKLTSELAEAKSHINSMAVELMRLQKQHKSYFLSVEDSAQRLEKRAERAREVSQKLYTYNVRLSRLLERLGLAISYSEDGSMIIERASKMGASTTMTDPAMSMQRTGFITSPPPTRKSSAAEEPLDLSLLRWTDAQSVEDEIAQYEIFAQHISRFNIDVFTEAVNKRLRDFEYTAKKYNKEAKESAKRADAYKERSIKLKAEANAKIAVKDFKEGDLALFLPTRGQAKGAWAAFNIGCPHYFLAEKEGMRLSNRDFIVARITRVEQKTVNLSRSLPSHTADGRSLDDTASDAHSIEDDNPFELSDGLTWWMVHASEERGTGLGAPSTPGLGKSTVAAANVDATGSIRTKMNSKSDDASKHLNKSLDSRRSSSNSKRSVAGAIVGTIANAAGSPTTAHAADAGSLRQRSESQVSLRPPPQAPSTVNGREGLGIIADSDNNGDGPAQSRDRNGEQIRKVRTLSPGQSSSSAAAAAKARQRSKSPSKSIRSLQKHLEQPQQPPGRVKSPVASAKSPVKTPVKGKPWESLWQAEFTLESPSKGGDKA</sequence>
<feature type="domain" description="Autophagy protein ATG17-like" evidence="10">
    <location>
        <begin position="104"/>
        <end position="457"/>
    </location>
</feature>
<keyword evidence="5 7" id="KW-0072">Autophagy</keyword>
<dbReference type="EMBL" id="ML995935">
    <property type="protein sequence ID" value="KAF2764185.1"/>
    <property type="molecule type" value="Genomic_DNA"/>
</dbReference>
<evidence type="ECO:0000313" key="13">
    <source>
        <dbReference type="Proteomes" id="UP000799436"/>
    </source>
</evidence>
<dbReference type="GO" id="GO:0034045">
    <property type="term" value="C:phagophore assembly site membrane"/>
    <property type="evidence" value="ECO:0007669"/>
    <property type="project" value="UniProtKB-SubCell"/>
</dbReference>
<comment type="function">
    <text evidence="7">Involved in cytoplasm to vacuole transport (Cvt), pexophagy, mitophagy and nucleophagy. Recruits mitochondria for their selective degradation via autophagy (mitophagy) during starvation. Works as scaffold proteins that recruit ATG proteins to the pre-autophagosome (PAS), the site of vesicle/autophagosome formation. Required for the Cvt vesicles completion.</text>
</comment>